<evidence type="ECO:0000313" key="1">
    <source>
        <dbReference type="EMBL" id="KAF4635199.1"/>
    </source>
</evidence>
<dbReference type="AlphaFoldDB" id="A0A8H4RUI2"/>
<comment type="caution">
    <text evidence="1">The sequence shown here is derived from an EMBL/GenBank/DDBJ whole genome shotgun (WGS) entry which is preliminary data.</text>
</comment>
<sequence>MLLGAPDMLNAPVITIGVVPYICSSKDVIPYGPEQGPATTPEAGEKAQAMLEFIKRATWRSRRELLWVLEVLNVPKDAEIPELLDLDRLADRSFSFNRSRYYKCSIQL</sequence>
<protein>
    <submittedName>
        <fullName evidence="1">Uncharacterized protein</fullName>
    </submittedName>
</protein>
<evidence type="ECO:0000313" key="2">
    <source>
        <dbReference type="Proteomes" id="UP000566819"/>
    </source>
</evidence>
<reference evidence="1 2" key="1">
    <citation type="submission" date="2020-03" db="EMBL/GenBank/DDBJ databases">
        <title>Draft Genome Sequence of Cudoniella acicularis.</title>
        <authorList>
            <person name="Buettner E."/>
            <person name="Kellner H."/>
        </authorList>
    </citation>
    <scope>NUCLEOTIDE SEQUENCE [LARGE SCALE GENOMIC DNA]</scope>
    <source>
        <strain evidence="1 2">DSM 108380</strain>
    </source>
</reference>
<gene>
    <name evidence="1" type="ORF">G7Y89_g2906</name>
</gene>
<dbReference type="Proteomes" id="UP000566819">
    <property type="component" value="Unassembled WGS sequence"/>
</dbReference>
<accession>A0A8H4RUI2</accession>
<organism evidence="1 2">
    <name type="scientific">Cudoniella acicularis</name>
    <dbReference type="NCBI Taxonomy" id="354080"/>
    <lineage>
        <taxon>Eukaryota</taxon>
        <taxon>Fungi</taxon>
        <taxon>Dikarya</taxon>
        <taxon>Ascomycota</taxon>
        <taxon>Pezizomycotina</taxon>
        <taxon>Leotiomycetes</taxon>
        <taxon>Helotiales</taxon>
        <taxon>Tricladiaceae</taxon>
        <taxon>Cudoniella</taxon>
    </lineage>
</organism>
<dbReference type="EMBL" id="JAAMPI010000135">
    <property type="protein sequence ID" value="KAF4635199.1"/>
    <property type="molecule type" value="Genomic_DNA"/>
</dbReference>
<proteinExistence type="predicted"/>
<keyword evidence="2" id="KW-1185">Reference proteome</keyword>
<name>A0A8H4RUI2_9HELO</name>